<gene>
    <name evidence="16" type="primary">mutM</name>
    <name evidence="16" type="synonym">fpg</name>
    <name evidence="19" type="ORF">AT55_00418</name>
</gene>
<evidence type="ECO:0000256" key="6">
    <source>
        <dbReference type="ARBA" id="ARBA00022771"/>
    </source>
</evidence>
<comment type="function">
    <text evidence="15">Involved in base excision repair of DNA damaged by oxidation or by mutagenic agents. Acts as a DNA glycosylase that recognizes and removes damaged bases. Has a preference for oxidized purines, such as 7,8-dihydro-8-oxoguanine (8-oxoG). Has AP (apurinic/apyrimidinic) lyase activity and introduces nicks in the DNA strand. Cleaves the DNA backbone by beta-delta elimination to generate a single-strand break at the site of the removed base with both 3'- and 5'-phosphates.</text>
</comment>
<evidence type="ECO:0000259" key="17">
    <source>
        <dbReference type="PROSITE" id="PS51066"/>
    </source>
</evidence>
<evidence type="ECO:0000256" key="14">
    <source>
        <dbReference type="ARBA" id="ARBA00044632"/>
    </source>
</evidence>
<reference evidence="19 20" key="1">
    <citation type="submission" date="2013-11" db="EMBL/GenBank/DDBJ databases">
        <authorList>
            <person name="da Piedade I."/>
            <person name="Tang M.H.E."/>
            <person name="Bojesen A.M."/>
        </authorList>
    </citation>
    <scope>NUCLEOTIDE SEQUENCE [LARGE SCALE GENOMIC DNA]</scope>
    <source>
        <strain evidence="19 20">Sz4is</strain>
    </source>
</reference>
<dbReference type="InterPro" id="IPR015886">
    <property type="entry name" value="H2TH_FPG"/>
</dbReference>
<evidence type="ECO:0000256" key="15">
    <source>
        <dbReference type="ARBA" id="ARBA00060177"/>
    </source>
</evidence>
<dbReference type="InterPro" id="IPR000214">
    <property type="entry name" value="Znf_DNA_glyclase/AP_lyase"/>
</dbReference>
<dbReference type="PROSITE" id="PS51066">
    <property type="entry name" value="ZF_FPG_2"/>
    <property type="match status" value="1"/>
</dbReference>
<evidence type="ECO:0000256" key="11">
    <source>
        <dbReference type="ARBA" id="ARBA00023239"/>
    </source>
</evidence>
<dbReference type="FunFam" id="1.10.8.50:FF:000003">
    <property type="entry name" value="Formamidopyrimidine-DNA glycosylase"/>
    <property type="match status" value="1"/>
</dbReference>
<dbReference type="NCBIfam" id="NF002211">
    <property type="entry name" value="PRK01103.1"/>
    <property type="match status" value="1"/>
</dbReference>
<dbReference type="Pfam" id="PF06831">
    <property type="entry name" value="H2TH"/>
    <property type="match status" value="1"/>
</dbReference>
<dbReference type="SMART" id="SM00898">
    <property type="entry name" value="Fapy_DNA_glyco"/>
    <property type="match status" value="1"/>
</dbReference>
<evidence type="ECO:0000256" key="9">
    <source>
        <dbReference type="ARBA" id="ARBA00023125"/>
    </source>
</evidence>
<dbReference type="EC" id="3.2.2.23" evidence="16"/>
<accession>A0AAW3GLC6</accession>
<comment type="subunit">
    <text evidence="3 16">Monomer.</text>
</comment>
<evidence type="ECO:0000313" key="19">
    <source>
        <dbReference type="EMBL" id="KIS17042.1"/>
    </source>
</evidence>
<dbReference type="InterPro" id="IPR010979">
    <property type="entry name" value="Ribosomal_uS13-like_H2TH"/>
</dbReference>
<evidence type="ECO:0000256" key="10">
    <source>
        <dbReference type="ARBA" id="ARBA00023204"/>
    </source>
</evidence>
<evidence type="ECO:0000256" key="4">
    <source>
        <dbReference type="ARBA" id="ARBA00022723"/>
    </source>
</evidence>
<keyword evidence="12 16" id="KW-0511">Multifunctional enzyme</keyword>
<dbReference type="Gene3D" id="3.20.190.10">
    <property type="entry name" value="MutM-like, N-terminal"/>
    <property type="match status" value="1"/>
</dbReference>
<evidence type="ECO:0000256" key="5">
    <source>
        <dbReference type="ARBA" id="ARBA00022763"/>
    </source>
</evidence>
<keyword evidence="6 16" id="KW-0863">Zinc-finger</keyword>
<comment type="cofactor">
    <cofactor evidence="16">
        <name>Zn(2+)</name>
        <dbReference type="ChEBI" id="CHEBI:29105"/>
    </cofactor>
    <text evidence="16">Binds 1 zinc ion per subunit.</text>
</comment>
<dbReference type="SUPFAM" id="SSF57716">
    <property type="entry name" value="Glucocorticoid receptor-like (DNA-binding domain)"/>
    <property type="match status" value="1"/>
</dbReference>
<feature type="binding site" evidence="16">
    <location>
        <position position="165"/>
    </location>
    <ligand>
        <name>DNA</name>
        <dbReference type="ChEBI" id="CHEBI:16991"/>
    </ligand>
</feature>
<dbReference type="Gene3D" id="1.10.8.50">
    <property type="match status" value="1"/>
</dbReference>
<feature type="active site" description="Proton donor" evidence="16">
    <location>
        <position position="58"/>
    </location>
</feature>
<comment type="catalytic activity">
    <reaction evidence="1 16">
        <text>Hydrolysis of DNA containing ring-opened 7-methylguanine residues, releasing 2,6-diamino-4-hydroxy-5-(N-methyl)formamidopyrimidine.</text>
        <dbReference type="EC" id="3.2.2.23"/>
    </reaction>
</comment>
<dbReference type="GO" id="GO:0140078">
    <property type="term" value="F:class I DNA-(apurinic or apyrimidinic site) endonuclease activity"/>
    <property type="evidence" value="ECO:0007669"/>
    <property type="project" value="UniProtKB-EC"/>
</dbReference>
<dbReference type="HAMAP" id="MF_00103">
    <property type="entry name" value="Fapy_DNA_glycosyl"/>
    <property type="match status" value="1"/>
</dbReference>
<dbReference type="PANTHER" id="PTHR22993">
    <property type="entry name" value="FORMAMIDOPYRIMIDINE-DNA GLYCOSYLASE"/>
    <property type="match status" value="1"/>
</dbReference>
<dbReference type="NCBIfam" id="TIGR00577">
    <property type="entry name" value="fpg"/>
    <property type="match status" value="1"/>
</dbReference>
<feature type="active site" description="Schiff-base intermediate with DNA" evidence="16">
    <location>
        <position position="57"/>
    </location>
</feature>
<dbReference type="GO" id="GO:0003690">
    <property type="term" value="F:double-stranded DNA binding"/>
    <property type="evidence" value="ECO:0007669"/>
    <property type="project" value="UniProtKB-ARBA"/>
</dbReference>
<dbReference type="PANTHER" id="PTHR22993:SF9">
    <property type="entry name" value="FORMAMIDOPYRIMIDINE-DNA GLYCOSYLASE"/>
    <property type="match status" value="1"/>
</dbReference>
<dbReference type="Proteomes" id="UP000032278">
    <property type="component" value="Unassembled WGS sequence"/>
</dbReference>
<evidence type="ECO:0000313" key="20">
    <source>
        <dbReference type="Proteomes" id="UP000032278"/>
    </source>
</evidence>
<evidence type="ECO:0000259" key="18">
    <source>
        <dbReference type="PROSITE" id="PS51068"/>
    </source>
</evidence>
<feature type="active site" description="Proton donor; for beta-elimination activity" evidence="16">
    <location>
        <position position="113"/>
    </location>
</feature>
<evidence type="ECO:0000256" key="1">
    <source>
        <dbReference type="ARBA" id="ARBA00001668"/>
    </source>
</evidence>
<dbReference type="GO" id="GO:0008270">
    <property type="term" value="F:zinc ion binding"/>
    <property type="evidence" value="ECO:0007669"/>
    <property type="project" value="UniProtKB-UniRule"/>
</dbReference>
<dbReference type="AlphaFoldDB" id="A0AAW3GLC6"/>
<keyword evidence="13 16" id="KW-0326">Glycosidase</keyword>
<feature type="binding site" evidence="16">
    <location>
        <position position="146"/>
    </location>
    <ligand>
        <name>DNA</name>
        <dbReference type="ChEBI" id="CHEBI:16991"/>
    </ligand>
</feature>
<dbReference type="SUPFAM" id="SSF46946">
    <property type="entry name" value="S13-like H2TH domain"/>
    <property type="match status" value="1"/>
</dbReference>
<dbReference type="InterPro" id="IPR035937">
    <property type="entry name" value="FPG_N"/>
</dbReference>
<protein>
    <recommendedName>
        <fullName evidence="16">Formamidopyrimidine-DNA glycosylase</fullName>
        <shortName evidence="16">Fapy-DNA glycosylase</shortName>
        <ecNumber evidence="16">3.2.2.23</ecNumber>
    </recommendedName>
    <alternativeName>
        <fullName evidence="16">DNA-(apurinic or apyrimidinic site) lyase MutM</fullName>
        <shortName evidence="16">AP lyase MutM</shortName>
        <ecNumber evidence="16">4.2.99.18</ecNumber>
    </alternativeName>
</protein>
<keyword evidence="8 16" id="KW-0862">Zinc</keyword>
<keyword evidence="7 16" id="KW-0378">Hydrolase</keyword>
<evidence type="ECO:0000256" key="2">
    <source>
        <dbReference type="ARBA" id="ARBA00009409"/>
    </source>
</evidence>
<comment type="catalytic activity">
    <reaction evidence="14 16">
        <text>2'-deoxyribonucleotide-(2'-deoxyribose 5'-phosphate)-2'-deoxyribonucleotide-DNA = a 3'-end 2'-deoxyribonucleotide-(2,3-dehydro-2,3-deoxyribose 5'-phosphate)-DNA + a 5'-end 5'-phospho-2'-deoxyribonucleoside-DNA + H(+)</text>
        <dbReference type="Rhea" id="RHEA:66592"/>
        <dbReference type="Rhea" id="RHEA-COMP:13180"/>
        <dbReference type="Rhea" id="RHEA-COMP:16897"/>
        <dbReference type="Rhea" id="RHEA-COMP:17067"/>
        <dbReference type="ChEBI" id="CHEBI:15378"/>
        <dbReference type="ChEBI" id="CHEBI:136412"/>
        <dbReference type="ChEBI" id="CHEBI:157695"/>
        <dbReference type="ChEBI" id="CHEBI:167181"/>
        <dbReference type="EC" id="4.2.99.18"/>
    </reaction>
</comment>
<evidence type="ECO:0000256" key="13">
    <source>
        <dbReference type="ARBA" id="ARBA00023295"/>
    </source>
</evidence>
<dbReference type="SMART" id="SM01232">
    <property type="entry name" value="H2TH"/>
    <property type="match status" value="1"/>
</dbReference>
<evidence type="ECO:0000256" key="8">
    <source>
        <dbReference type="ARBA" id="ARBA00022833"/>
    </source>
</evidence>
<keyword evidence="4 16" id="KW-0479">Metal-binding</keyword>
<feature type="active site" description="Proton donor; for delta-elimination activity" evidence="16">
    <location>
        <position position="317"/>
    </location>
</feature>
<evidence type="ECO:0000256" key="7">
    <source>
        <dbReference type="ARBA" id="ARBA00022801"/>
    </source>
</evidence>
<dbReference type="PROSITE" id="PS51068">
    <property type="entry name" value="FPG_CAT"/>
    <property type="match status" value="1"/>
</dbReference>
<dbReference type="GO" id="GO:0006284">
    <property type="term" value="P:base-excision repair"/>
    <property type="evidence" value="ECO:0007669"/>
    <property type="project" value="InterPro"/>
</dbReference>
<comment type="similarity">
    <text evidence="2 16">Belongs to the FPG family.</text>
</comment>
<evidence type="ECO:0000256" key="12">
    <source>
        <dbReference type="ARBA" id="ARBA00023268"/>
    </source>
</evidence>
<comment type="caution">
    <text evidence="19">The sequence shown here is derived from an EMBL/GenBank/DDBJ whole genome shotgun (WGS) entry which is preliminary data.</text>
</comment>
<dbReference type="FunFam" id="3.20.190.10:FF:000001">
    <property type="entry name" value="Formamidopyrimidine-DNA glycosylase"/>
    <property type="match status" value="1"/>
</dbReference>
<dbReference type="InterPro" id="IPR020629">
    <property type="entry name" value="FPG_Glyclase"/>
</dbReference>
<organism evidence="19 20">
    <name type="scientific">Streptococcus equi subsp. zooepidemicus Sz4is</name>
    <dbReference type="NCBI Taxonomy" id="1381082"/>
    <lineage>
        <taxon>Bacteria</taxon>
        <taxon>Bacillati</taxon>
        <taxon>Bacillota</taxon>
        <taxon>Bacilli</taxon>
        <taxon>Lactobacillales</taxon>
        <taxon>Streptococcaceae</taxon>
        <taxon>Streptococcus</taxon>
    </lineage>
</organism>
<dbReference type="CDD" id="cd08966">
    <property type="entry name" value="EcFpg-like_N"/>
    <property type="match status" value="1"/>
</dbReference>
<comment type="function">
    <text evidence="16">Involved in base excision repair of DNA damaged by oxidation or by mutagenic agents. Acts as DNA glycosylase that recognizes and removes damaged bases. Has a preference for oxidized purines, such as 7,8-dihydro-8-oxoguanine (8-oxoG). Has AP (apurinic/apyrimidinic) lyase activity and introduces nicks in the DNA strand. Cleaves the DNA backbone by beta-delta elimination to generate a single-strand break at the site of the removed base with both 3'- and 5'-phosphates.</text>
</comment>
<keyword evidence="9 16" id="KW-0238">DNA-binding</keyword>
<sequence>MCSSLLRFWAGLSKTSFTERKRVCDIEAEQKTLRLADSAGFGHVVSLLARLVSLIMPELPEVETVRRGLERLVVGKQIAAVTVKVPKMVKTDLEHFVMTIPGQQVQGVDRRGKYLLFDLGQLVMISHLRMEGKYLLFSDTVPDQKHFHVFLTMTDGSTLVYQDVRKFGTFELLPKSELAAFFQKRQLGPEPTKQAFRLKPFEAALLASKKTIKSHLLDQTLVAGLGNIYVDEVLWAARVHPERRSASLKKAEIKRIHDETIRILQLGIEKGGSTVRTYQNTLGMNGSMQHYLMVYGQTGKPCQRCGTSIVKLKVGGRGTHVCPRCQKQ</sequence>
<dbReference type="SUPFAM" id="SSF81624">
    <property type="entry name" value="N-terminal domain of MutM-like DNA repair proteins"/>
    <property type="match status" value="1"/>
</dbReference>
<dbReference type="GO" id="GO:0003684">
    <property type="term" value="F:damaged DNA binding"/>
    <property type="evidence" value="ECO:0007669"/>
    <property type="project" value="InterPro"/>
</dbReference>
<feature type="domain" description="FPG-type" evidence="17">
    <location>
        <begin position="293"/>
        <end position="327"/>
    </location>
</feature>
<name>A0AAW3GLC6_STRSZ</name>
<comment type="caution">
    <text evidence="16">Lacks conserved residue(s) required for the propagation of feature annotation.</text>
</comment>
<dbReference type="GO" id="GO:0034039">
    <property type="term" value="F:8-oxo-7,8-dihydroguanine DNA N-glycosylase activity"/>
    <property type="evidence" value="ECO:0007669"/>
    <property type="project" value="TreeGrafter"/>
</dbReference>
<feature type="domain" description="Formamidopyrimidine-DNA glycosylase catalytic" evidence="18">
    <location>
        <begin position="57"/>
        <end position="168"/>
    </location>
</feature>
<evidence type="ECO:0000256" key="3">
    <source>
        <dbReference type="ARBA" id="ARBA00011245"/>
    </source>
</evidence>
<keyword evidence="10 16" id="KW-0234">DNA repair</keyword>
<dbReference type="InterPro" id="IPR012319">
    <property type="entry name" value="FPG_cat"/>
</dbReference>
<dbReference type="Pfam" id="PF06827">
    <property type="entry name" value="zf-FPG_IleRS"/>
    <property type="match status" value="1"/>
</dbReference>
<keyword evidence="5 16" id="KW-0227">DNA damage</keyword>
<keyword evidence="11 16" id="KW-0456">Lyase</keyword>
<dbReference type="EMBL" id="JAUE01000049">
    <property type="protein sequence ID" value="KIS17042.1"/>
    <property type="molecule type" value="Genomic_DNA"/>
</dbReference>
<proteinExistence type="inferred from homology"/>
<dbReference type="InterPro" id="IPR010663">
    <property type="entry name" value="Znf_FPG/IleRS"/>
</dbReference>
<dbReference type="EC" id="4.2.99.18" evidence="16"/>
<evidence type="ECO:0000256" key="16">
    <source>
        <dbReference type="HAMAP-Rule" id="MF_00103"/>
    </source>
</evidence>
<dbReference type="Pfam" id="PF01149">
    <property type="entry name" value="Fapy_DNA_glyco"/>
    <property type="match status" value="1"/>
</dbReference>